<comment type="caution">
    <text evidence="1">The sequence shown here is derived from an EMBL/GenBank/DDBJ whole genome shotgun (WGS) entry which is preliminary data.</text>
</comment>
<keyword evidence="2" id="KW-1185">Reference proteome</keyword>
<gene>
    <name evidence="1" type="ORF">LJ739_06750</name>
</gene>
<dbReference type="EMBL" id="JAJEWP010000001">
    <property type="protein sequence ID" value="MCC2615935.1"/>
    <property type="molecule type" value="Genomic_DNA"/>
</dbReference>
<evidence type="ECO:0000313" key="2">
    <source>
        <dbReference type="Proteomes" id="UP001520878"/>
    </source>
</evidence>
<reference evidence="1 2" key="1">
    <citation type="submission" date="2021-10" db="EMBL/GenBank/DDBJ databases">
        <title>Draft genome of Aestuariibacter halophilus JC2043.</title>
        <authorList>
            <person name="Emsley S.A."/>
            <person name="Pfannmuller K.M."/>
            <person name="Ushijima B."/>
            <person name="Saw J.H."/>
            <person name="Videau P."/>
        </authorList>
    </citation>
    <scope>NUCLEOTIDE SEQUENCE [LARGE SCALE GENOMIC DNA]</scope>
    <source>
        <strain evidence="1 2">JC2043</strain>
    </source>
</reference>
<accession>A0ABS8G5V1</accession>
<organism evidence="1 2">
    <name type="scientific">Fluctibacter halophilus</name>
    <dbReference type="NCBI Taxonomy" id="226011"/>
    <lineage>
        <taxon>Bacteria</taxon>
        <taxon>Pseudomonadati</taxon>
        <taxon>Pseudomonadota</taxon>
        <taxon>Gammaproteobacteria</taxon>
        <taxon>Alteromonadales</taxon>
        <taxon>Alteromonadaceae</taxon>
        <taxon>Fluctibacter</taxon>
    </lineage>
</organism>
<dbReference type="Proteomes" id="UP001520878">
    <property type="component" value="Unassembled WGS sequence"/>
</dbReference>
<proteinExistence type="predicted"/>
<name>A0ABS8G5V1_9ALTE</name>
<evidence type="ECO:0000313" key="1">
    <source>
        <dbReference type="EMBL" id="MCC2615935.1"/>
    </source>
</evidence>
<sequence>MALSTFDELVKSVIKWSHRGDMDLLIPDFITLAETDMKANPQGKPLILNADEKKSAAVMTVGQKYLAFPVQYSGLTALNITVSGEQFQLGYVTPEQLNPRSGQGVPLVYTVANNQIELDIEPDEAYPVDLYYKTVNTPLSAANQTNYVLSKYPNVYLFGTLMNLFTHTQEVENIQLYSTRFYSAIEAANDAEEDIRFSGVLSLDLGWNP</sequence>
<dbReference type="InterPro" id="IPR056209">
    <property type="entry name" value="SU10_adaptor"/>
</dbReference>
<dbReference type="RefSeq" id="WP_229158374.1">
    <property type="nucleotide sequence ID" value="NZ_JAJEWP010000001.1"/>
</dbReference>
<protein>
    <submittedName>
        <fullName evidence="1">Uncharacterized protein</fullName>
    </submittedName>
</protein>
<dbReference type="Pfam" id="PF24175">
    <property type="entry name" value="SU10_adaptor"/>
    <property type="match status" value="1"/>
</dbReference>